<keyword evidence="1" id="KW-0175">Coiled coil</keyword>
<evidence type="ECO:0000313" key="3">
    <source>
        <dbReference type="EMBL" id="KAF5576182.1"/>
    </source>
</evidence>
<comment type="caution">
    <text evidence="3">The sequence shown here is derived from an EMBL/GenBank/DDBJ whole genome shotgun (WGS) entry which is preliminary data.</text>
</comment>
<dbReference type="AlphaFoldDB" id="A0A8H5KMZ2"/>
<feature type="coiled-coil region" evidence="1">
    <location>
        <begin position="21"/>
        <end position="55"/>
    </location>
</feature>
<dbReference type="OrthoDB" id="5044951at2759"/>
<reference evidence="3 4" key="1">
    <citation type="submission" date="2020-05" db="EMBL/GenBank/DDBJ databases">
        <title>Identification and distribution of gene clusters putatively required for synthesis of sphingolipid metabolism inhibitors in phylogenetically diverse species of the filamentous fungus Fusarium.</title>
        <authorList>
            <person name="Kim H.-S."/>
            <person name="Busman M."/>
            <person name="Brown D.W."/>
            <person name="Divon H."/>
            <person name="Uhlig S."/>
            <person name="Proctor R.H."/>
        </authorList>
    </citation>
    <scope>NUCLEOTIDE SEQUENCE [LARGE SCALE GENOMIC DNA]</scope>
    <source>
        <strain evidence="3 4">NRRL 36939</strain>
    </source>
</reference>
<evidence type="ECO:0000256" key="2">
    <source>
        <dbReference type="SAM" id="MobiDB-lite"/>
    </source>
</evidence>
<gene>
    <name evidence="3" type="ORF">FPCIR_12750</name>
</gene>
<dbReference type="EMBL" id="JAAOAS010000439">
    <property type="protein sequence ID" value="KAF5576182.1"/>
    <property type="molecule type" value="Genomic_DNA"/>
</dbReference>
<keyword evidence="4" id="KW-1185">Reference proteome</keyword>
<accession>A0A8H5KMZ2</accession>
<feature type="compositionally biased region" description="Basic and acidic residues" evidence="2">
    <location>
        <begin position="239"/>
        <end position="260"/>
    </location>
</feature>
<protein>
    <submittedName>
        <fullName evidence="3">Uncharacterized protein</fullName>
    </submittedName>
</protein>
<feature type="region of interest" description="Disordered" evidence="2">
    <location>
        <begin position="169"/>
        <end position="272"/>
    </location>
</feature>
<proteinExistence type="predicted"/>
<dbReference type="Proteomes" id="UP000546213">
    <property type="component" value="Unassembled WGS sequence"/>
</dbReference>
<evidence type="ECO:0000256" key="1">
    <source>
        <dbReference type="SAM" id="Coils"/>
    </source>
</evidence>
<name>A0A8H5KMZ2_9HYPO</name>
<organism evidence="3 4">
    <name type="scientific">Fusarium pseudocircinatum</name>
    <dbReference type="NCBI Taxonomy" id="56676"/>
    <lineage>
        <taxon>Eukaryota</taxon>
        <taxon>Fungi</taxon>
        <taxon>Dikarya</taxon>
        <taxon>Ascomycota</taxon>
        <taxon>Pezizomycotina</taxon>
        <taxon>Sordariomycetes</taxon>
        <taxon>Hypocreomycetidae</taxon>
        <taxon>Hypocreales</taxon>
        <taxon>Nectriaceae</taxon>
        <taxon>Fusarium</taxon>
        <taxon>Fusarium fujikuroi species complex</taxon>
    </lineage>
</organism>
<sequence length="364" mass="40470">MSAQPNSGEQCIPAEPPRDVFDDIKQKLESIQSELKQAREERLAAQQEAAFWRRRCETVQKGFEETNKSYDDLKKSNAGLVKSRECLQSICANLRSENNKLKVRRSLDECRIKNLKTCYQDYNKNGNLISYIQIKVTSTTSFPIYLHPSDLMHPNLVALLFDHLLNLSSSPHHPHRTTKDNNSSRDYIMMGSPQVKKRKASEELAPNEATLPPIVPAIAPTSASDPEPEPITETSVESVSKHQTPDSEGAIHETSEKKENSTVGPASKPTLAMIDGDQNEANIQTSNAAGSADAEAQSSSNRVWTILGLLGDSVRSVRTLQLPVRRFGSRVGNAAMRNDESSLARRTLQANTSDWLSEMRKSKK</sequence>
<evidence type="ECO:0000313" key="4">
    <source>
        <dbReference type="Proteomes" id="UP000546213"/>
    </source>
</evidence>